<dbReference type="EMBL" id="LJRI01000868">
    <property type="protein sequence ID" value="KPY86284.1"/>
    <property type="molecule type" value="Genomic_DNA"/>
</dbReference>
<dbReference type="Proteomes" id="UP000050384">
    <property type="component" value="Unassembled WGS sequence"/>
</dbReference>
<dbReference type="AlphaFoldDB" id="A0A0Q0CET3"/>
<proteinExistence type="predicted"/>
<name>A0A0Q0CET3_PSESX</name>
<organism evidence="1 2">
    <name type="scientific">Pseudomonas syringae pv. spinaceae</name>
    <dbReference type="NCBI Taxonomy" id="264459"/>
    <lineage>
        <taxon>Bacteria</taxon>
        <taxon>Pseudomonadati</taxon>
        <taxon>Pseudomonadota</taxon>
        <taxon>Gammaproteobacteria</taxon>
        <taxon>Pseudomonadales</taxon>
        <taxon>Pseudomonadaceae</taxon>
        <taxon>Pseudomonas</taxon>
        <taxon>Pseudomonas syringae</taxon>
    </lineage>
</organism>
<keyword evidence="1" id="KW-0436">Ligase</keyword>
<evidence type="ECO:0000313" key="2">
    <source>
        <dbReference type="Proteomes" id="UP000050384"/>
    </source>
</evidence>
<reference evidence="1 2" key="1">
    <citation type="submission" date="2015-09" db="EMBL/GenBank/DDBJ databases">
        <title>Genome announcement of multiple Pseudomonas syringae strains.</title>
        <authorList>
            <person name="Thakur S."/>
            <person name="Wang P.W."/>
            <person name="Gong Y."/>
            <person name="Weir B.S."/>
            <person name="Guttman D.S."/>
        </authorList>
    </citation>
    <scope>NUCLEOTIDE SEQUENCE [LARGE SCALE GENOMIC DNA]</scope>
    <source>
        <strain evidence="1 2">ICMP16929</strain>
    </source>
</reference>
<evidence type="ECO:0000313" key="1">
    <source>
        <dbReference type="EMBL" id="KPY86284.1"/>
    </source>
</evidence>
<protein>
    <submittedName>
        <fullName evidence="1">Phosphopantothenoylcysteine decarboxylase/phosphopantothenate--cysteine ligase</fullName>
    </submittedName>
</protein>
<accession>A0A0Q0CET3</accession>
<gene>
    <name evidence="1" type="ORF">ALO94_200169</name>
</gene>
<dbReference type="GO" id="GO:0016874">
    <property type="term" value="F:ligase activity"/>
    <property type="evidence" value="ECO:0007669"/>
    <property type="project" value="UniProtKB-KW"/>
</dbReference>
<comment type="caution">
    <text evidence="1">The sequence shown here is derived from an EMBL/GenBank/DDBJ whole genome shotgun (WGS) entry which is preliminary data.</text>
</comment>
<sequence length="144" mass="15743">MRCIGRCVEFDFNALCTQLGARQGRQLRDPAAQNRVDDKAVVGVVRADGVKAHPRAFGIFVKARLPAIVGAIQRLEAYQRARRLAHGRCLSGRHARKACLGETAELAHAQAQSGLAGELDGSVPKTHVARDRQARTRLTQARRV</sequence>